<dbReference type="RefSeq" id="WP_170142474.1">
    <property type="nucleotide sequence ID" value="NZ_BIFX01000002.1"/>
</dbReference>
<dbReference type="SUPFAM" id="SSF143422">
    <property type="entry name" value="Transposase IS200-like"/>
    <property type="match status" value="1"/>
</dbReference>
<proteinExistence type="predicted"/>
<evidence type="ECO:0000313" key="3">
    <source>
        <dbReference type="Proteomes" id="UP000248806"/>
    </source>
</evidence>
<dbReference type="NCBIfam" id="NF033573">
    <property type="entry name" value="transpos_IS200"/>
    <property type="match status" value="1"/>
</dbReference>
<evidence type="ECO:0000313" key="2">
    <source>
        <dbReference type="EMBL" id="PZW32683.1"/>
    </source>
</evidence>
<gene>
    <name evidence="2" type="ORF">EI42_01775</name>
</gene>
<dbReference type="Pfam" id="PF01797">
    <property type="entry name" value="Y1_Tnp"/>
    <property type="match status" value="1"/>
</dbReference>
<dbReference type="InterPro" id="IPR036515">
    <property type="entry name" value="Transposase_17_sf"/>
</dbReference>
<dbReference type="Gene3D" id="3.30.70.1290">
    <property type="entry name" value="Transposase IS200-like"/>
    <property type="match status" value="1"/>
</dbReference>
<comment type="caution">
    <text evidence="2">The sequence shown here is derived from an EMBL/GenBank/DDBJ whole genome shotgun (WGS) entry which is preliminary data.</text>
</comment>
<dbReference type="GO" id="GO:0003677">
    <property type="term" value="F:DNA binding"/>
    <property type="evidence" value="ECO:0007669"/>
    <property type="project" value="InterPro"/>
</dbReference>
<accession>A0A326UJL2</accession>
<dbReference type="PANTHER" id="PTHR33360:SF2">
    <property type="entry name" value="TRANSPOSASE FOR INSERTION SEQUENCE ELEMENT IS200"/>
    <property type="match status" value="1"/>
</dbReference>
<dbReference type="Proteomes" id="UP000248806">
    <property type="component" value="Unassembled WGS sequence"/>
</dbReference>
<dbReference type="PANTHER" id="PTHR33360">
    <property type="entry name" value="TRANSPOSASE FOR INSERTION SEQUENCE ELEMENT IS200"/>
    <property type="match status" value="1"/>
</dbReference>
<dbReference type="InterPro" id="IPR002686">
    <property type="entry name" value="Transposase_17"/>
</dbReference>
<reference evidence="2 3" key="1">
    <citation type="submission" date="2018-06" db="EMBL/GenBank/DDBJ databases">
        <title>Genomic Encyclopedia of Archaeal and Bacterial Type Strains, Phase II (KMG-II): from individual species to whole genera.</title>
        <authorList>
            <person name="Goeker M."/>
        </authorList>
    </citation>
    <scope>NUCLEOTIDE SEQUENCE [LARGE SCALE GENOMIC DNA]</scope>
    <source>
        <strain evidence="2 3">ATCC BAA-1881</strain>
    </source>
</reference>
<name>A0A326UJL2_THEHA</name>
<sequence>MNTGRLQVGKTRYAHSSRAYHLVWIPQDRRQLLTGEVQKETKCLMAECCERQGLTLFALETDEDHIHEFISAPPRLSPALIANHLKGDASRFLRVRFPHLNKVSGKEHGWTSSSNVRTAGNVSAETIKRYIEECQGK</sequence>
<dbReference type="SMART" id="SM01321">
    <property type="entry name" value="Y1_Tnp"/>
    <property type="match status" value="1"/>
</dbReference>
<dbReference type="GO" id="GO:0006313">
    <property type="term" value="P:DNA transposition"/>
    <property type="evidence" value="ECO:0007669"/>
    <property type="project" value="InterPro"/>
</dbReference>
<dbReference type="AlphaFoldDB" id="A0A326UJL2"/>
<dbReference type="GO" id="GO:0004803">
    <property type="term" value="F:transposase activity"/>
    <property type="evidence" value="ECO:0007669"/>
    <property type="project" value="InterPro"/>
</dbReference>
<evidence type="ECO:0000259" key="1">
    <source>
        <dbReference type="SMART" id="SM01321"/>
    </source>
</evidence>
<protein>
    <submittedName>
        <fullName evidence="2">Putative transposase</fullName>
    </submittedName>
</protein>
<feature type="domain" description="Transposase IS200-like" evidence="1">
    <location>
        <begin position="15"/>
        <end position="134"/>
    </location>
</feature>
<dbReference type="EMBL" id="QKUF01000004">
    <property type="protein sequence ID" value="PZW32683.1"/>
    <property type="molecule type" value="Genomic_DNA"/>
</dbReference>
<keyword evidence="3" id="KW-1185">Reference proteome</keyword>
<organism evidence="2 3">
    <name type="scientific">Thermosporothrix hazakensis</name>
    <dbReference type="NCBI Taxonomy" id="644383"/>
    <lineage>
        <taxon>Bacteria</taxon>
        <taxon>Bacillati</taxon>
        <taxon>Chloroflexota</taxon>
        <taxon>Ktedonobacteria</taxon>
        <taxon>Ktedonobacterales</taxon>
        <taxon>Thermosporotrichaceae</taxon>
        <taxon>Thermosporothrix</taxon>
    </lineage>
</organism>